<dbReference type="InterPro" id="IPR046348">
    <property type="entry name" value="SIS_dom_sf"/>
</dbReference>
<keyword evidence="2" id="KW-0238">DNA-binding</keyword>
<sequence>MVQNQAKVIKPSIIMEQNKQNFTKSENKIYNYIMSNADQVIYHSLTEISEGCKVAEATVLRFFRKLGFKGFQDFKFSFAQEVITESEAEAHHESTYIEKIKNSMVRAVEDSYDVIDVEALDAAISAIESSNDVVIFGVGSSGIAGMDMQNRLMRVGKNVGVVTDPHSQVMRASSMNETTVVIAISLTGSTKDIIDSVKIAKDKAATIVVLTNYVKSPLTQFADQVLLSSAKESPLNSGSLVAKITQLYLIDLICTGLTLRNFDEAEKMKMMITENTASKLY</sequence>
<dbReference type="PROSITE" id="PS51071">
    <property type="entry name" value="HTH_RPIR"/>
    <property type="match status" value="1"/>
</dbReference>
<dbReference type="InterPro" id="IPR001347">
    <property type="entry name" value="SIS_dom"/>
</dbReference>
<comment type="caution">
    <text evidence="6">The sequence shown here is derived from an EMBL/GenBank/DDBJ whole genome shotgun (WGS) entry which is preliminary data.</text>
</comment>
<gene>
    <name evidence="6" type="ORF">GCM10009001_07140</name>
</gene>
<evidence type="ECO:0000313" key="6">
    <source>
        <dbReference type="EMBL" id="GAA0593545.1"/>
    </source>
</evidence>
<dbReference type="Pfam" id="PF01418">
    <property type="entry name" value="HTH_6"/>
    <property type="match status" value="1"/>
</dbReference>
<reference evidence="6 7" key="1">
    <citation type="journal article" date="2019" name="Int. J. Syst. Evol. Microbiol.">
        <title>The Global Catalogue of Microorganisms (GCM) 10K type strain sequencing project: providing services to taxonomists for standard genome sequencing and annotation.</title>
        <authorList>
            <consortium name="The Broad Institute Genomics Platform"/>
            <consortium name="The Broad Institute Genome Sequencing Center for Infectious Disease"/>
            <person name="Wu L."/>
            <person name="Ma J."/>
        </authorList>
    </citation>
    <scope>NUCLEOTIDE SEQUENCE [LARGE SCALE GENOMIC DNA]</scope>
    <source>
        <strain evidence="6 7">JCM 15395</strain>
    </source>
</reference>
<dbReference type="Pfam" id="PF01380">
    <property type="entry name" value="SIS"/>
    <property type="match status" value="1"/>
</dbReference>
<dbReference type="CDD" id="cd05013">
    <property type="entry name" value="SIS_RpiR"/>
    <property type="match status" value="1"/>
</dbReference>
<dbReference type="InterPro" id="IPR036388">
    <property type="entry name" value="WH-like_DNA-bd_sf"/>
</dbReference>
<dbReference type="SUPFAM" id="SSF46689">
    <property type="entry name" value="Homeodomain-like"/>
    <property type="match status" value="1"/>
</dbReference>
<dbReference type="InterPro" id="IPR009057">
    <property type="entry name" value="Homeodomain-like_sf"/>
</dbReference>
<evidence type="ECO:0000259" key="4">
    <source>
        <dbReference type="PROSITE" id="PS51071"/>
    </source>
</evidence>
<dbReference type="RefSeq" id="WP_343810368.1">
    <property type="nucleotide sequence ID" value="NZ_BAAADS010000003.1"/>
</dbReference>
<organism evidence="6 7">
    <name type="scientific">Virgibacillus siamensis</name>
    <dbReference type="NCBI Taxonomy" id="480071"/>
    <lineage>
        <taxon>Bacteria</taxon>
        <taxon>Bacillati</taxon>
        <taxon>Bacillota</taxon>
        <taxon>Bacilli</taxon>
        <taxon>Bacillales</taxon>
        <taxon>Bacillaceae</taxon>
        <taxon>Virgibacillus</taxon>
    </lineage>
</organism>
<dbReference type="PROSITE" id="PS51464">
    <property type="entry name" value="SIS"/>
    <property type="match status" value="1"/>
</dbReference>
<evidence type="ECO:0000256" key="1">
    <source>
        <dbReference type="ARBA" id="ARBA00023015"/>
    </source>
</evidence>
<dbReference type="Gene3D" id="1.10.10.10">
    <property type="entry name" value="Winged helix-like DNA-binding domain superfamily/Winged helix DNA-binding domain"/>
    <property type="match status" value="1"/>
</dbReference>
<dbReference type="PANTHER" id="PTHR30514:SF1">
    <property type="entry name" value="HTH-TYPE TRANSCRIPTIONAL REGULATOR HEXR-RELATED"/>
    <property type="match status" value="1"/>
</dbReference>
<evidence type="ECO:0000313" key="7">
    <source>
        <dbReference type="Proteomes" id="UP001500866"/>
    </source>
</evidence>
<dbReference type="SUPFAM" id="SSF53697">
    <property type="entry name" value="SIS domain"/>
    <property type="match status" value="1"/>
</dbReference>
<dbReference type="EMBL" id="BAAADS010000003">
    <property type="protein sequence ID" value="GAA0593545.1"/>
    <property type="molecule type" value="Genomic_DNA"/>
</dbReference>
<dbReference type="Gene3D" id="3.40.50.10490">
    <property type="entry name" value="Glucose-6-phosphate isomerase like protein, domain 1"/>
    <property type="match status" value="1"/>
</dbReference>
<proteinExistence type="predicted"/>
<name>A0ABN1FLT7_9BACI</name>
<evidence type="ECO:0000259" key="5">
    <source>
        <dbReference type="PROSITE" id="PS51464"/>
    </source>
</evidence>
<evidence type="ECO:0000256" key="2">
    <source>
        <dbReference type="ARBA" id="ARBA00023125"/>
    </source>
</evidence>
<accession>A0ABN1FLT7</accession>
<dbReference type="PANTHER" id="PTHR30514">
    <property type="entry name" value="GLUCOKINASE"/>
    <property type="match status" value="1"/>
</dbReference>
<keyword evidence="1" id="KW-0805">Transcription regulation</keyword>
<keyword evidence="3" id="KW-0804">Transcription</keyword>
<protein>
    <submittedName>
        <fullName evidence="6">MurR/RpiR family transcriptional regulator</fullName>
    </submittedName>
</protein>
<dbReference type="InterPro" id="IPR047640">
    <property type="entry name" value="RpiR-like"/>
</dbReference>
<evidence type="ECO:0000256" key="3">
    <source>
        <dbReference type="ARBA" id="ARBA00023163"/>
    </source>
</evidence>
<feature type="domain" description="SIS" evidence="5">
    <location>
        <begin position="123"/>
        <end position="263"/>
    </location>
</feature>
<dbReference type="Proteomes" id="UP001500866">
    <property type="component" value="Unassembled WGS sequence"/>
</dbReference>
<keyword evidence="7" id="KW-1185">Reference proteome</keyword>
<dbReference type="InterPro" id="IPR035472">
    <property type="entry name" value="RpiR-like_SIS"/>
</dbReference>
<dbReference type="InterPro" id="IPR000281">
    <property type="entry name" value="HTH_RpiR"/>
</dbReference>
<feature type="domain" description="HTH rpiR-type" evidence="4">
    <location>
        <begin position="9"/>
        <end position="85"/>
    </location>
</feature>